<reference evidence="1 2" key="1">
    <citation type="submission" date="2016-11" db="EMBL/GenBank/DDBJ databases">
        <title>The macronuclear genome of Stentor coeruleus: a giant cell with tiny introns.</title>
        <authorList>
            <person name="Slabodnick M."/>
            <person name="Ruby J.G."/>
            <person name="Reiff S.B."/>
            <person name="Swart E.C."/>
            <person name="Gosai S."/>
            <person name="Prabakaran S."/>
            <person name="Witkowska E."/>
            <person name="Larue G.E."/>
            <person name="Fisher S."/>
            <person name="Freeman R.M."/>
            <person name="Gunawardena J."/>
            <person name="Chu W."/>
            <person name="Stover N.A."/>
            <person name="Gregory B.D."/>
            <person name="Nowacki M."/>
            <person name="Derisi J."/>
            <person name="Roy S.W."/>
            <person name="Marshall W.F."/>
            <person name="Sood P."/>
        </authorList>
    </citation>
    <scope>NUCLEOTIDE SEQUENCE [LARGE SCALE GENOMIC DNA]</scope>
    <source>
        <strain evidence="1">WM001</strain>
    </source>
</reference>
<dbReference type="AlphaFoldDB" id="A0A1R2BF87"/>
<proteinExistence type="predicted"/>
<gene>
    <name evidence="1" type="ORF">SteCoe_25400</name>
</gene>
<dbReference type="Proteomes" id="UP000187209">
    <property type="component" value="Unassembled WGS sequence"/>
</dbReference>
<accession>A0A1R2BF87</accession>
<keyword evidence="2" id="KW-1185">Reference proteome</keyword>
<comment type="caution">
    <text evidence="1">The sequence shown here is derived from an EMBL/GenBank/DDBJ whole genome shotgun (WGS) entry which is preliminary data.</text>
</comment>
<sequence length="67" mass="7801">MGCGLVKEKKVIIRQTKRSDAEIRQDIINKNKQFSLYTVREELSEYEQSYAPSKRQSILNPVESTPK</sequence>
<protein>
    <submittedName>
        <fullName evidence="1">Uncharacterized protein</fullName>
    </submittedName>
</protein>
<evidence type="ECO:0000313" key="1">
    <source>
        <dbReference type="EMBL" id="OMJ75433.1"/>
    </source>
</evidence>
<evidence type="ECO:0000313" key="2">
    <source>
        <dbReference type="Proteomes" id="UP000187209"/>
    </source>
</evidence>
<organism evidence="1 2">
    <name type="scientific">Stentor coeruleus</name>
    <dbReference type="NCBI Taxonomy" id="5963"/>
    <lineage>
        <taxon>Eukaryota</taxon>
        <taxon>Sar</taxon>
        <taxon>Alveolata</taxon>
        <taxon>Ciliophora</taxon>
        <taxon>Postciliodesmatophora</taxon>
        <taxon>Heterotrichea</taxon>
        <taxon>Heterotrichida</taxon>
        <taxon>Stentoridae</taxon>
        <taxon>Stentor</taxon>
    </lineage>
</organism>
<name>A0A1R2BF87_9CILI</name>
<dbReference type="EMBL" id="MPUH01000690">
    <property type="protein sequence ID" value="OMJ75433.1"/>
    <property type="molecule type" value="Genomic_DNA"/>
</dbReference>